<dbReference type="InterPro" id="IPR016024">
    <property type="entry name" value="ARM-type_fold"/>
</dbReference>
<dbReference type="GO" id="GO:0015031">
    <property type="term" value="P:protein transport"/>
    <property type="evidence" value="ECO:0007669"/>
    <property type="project" value="UniProtKB-KW"/>
</dbReference>
<dbReference type="Gene3D" id="1.25.10.10">
    <property type="entry name" value="Leucine-rich Repeat Variant"/>
    <property type="match status" value="1"/>
</dbReference>
<dbReference type="SUPFAM" id="SSF48371">
    <property type="entry name" value="ARM repeat"/>
    <property type="match status" value="1"/>
</dbReference>
<gene>
    <name evidence="4" type="ORF">CU098_011785</name>
</gene>
<sequence>MTLDEFQPEDDLLAAISHKLANVSMYKVPSPGEMVEKNDLPTVKYLLYSSDYCKIKQSIELLRKYLVQDNNQNSAKDLLSLDILPRIKELLRSNCENVIKFECSWILTNIAAGIGSQTNTIVENGFVDVLLQCVNDKKCGLELNYQAAWALANIAGESSKYREELMIKGFCDSLVRILDEIFDEIQDLSLSSRTASGRMFISDRMYDAAVEALMWSLSNMARGGFCTADYWEKYVPMFQVLSKYILLEVPKLEADVCWGISRILYNMHDVDIFYHHTSISDTMCQRLIQILSHGKTDNVVPALRTIINISSGPTQYVSKLLNTPILDSITRLLDSQVPCELRKDSYLVISNLAAGSEETVDFVIKHTVVMQNVISHIRVPGHIYDYGEWVQPQNYSSFDIKAEWKVTKEALWIVFNLATVGSDTSVDCLLKQHPKMPEELARLLKYIDLSSEVCEKILDTMISLIQRTNKWVGDQQGKNPYVRLFLQNQTPVAISTLQDLHYGTRISDLCSKLANLLLLSEENVGYTTAIVDTDNMADAFGLPSLAEIKSKSHKRRVIRGREDGDVRLIENAVNNLTL</sequence>
<comment type="caution">
    <text evidence="4">The sequence shown here is derived from an EMBL/GenBank/DDBJ whole genome shotgun (WGS) entry which is preliminary data.</text>
</comment>
<comment type="similarity">
    <text evidence="1">Belongs to the importin alpha family.</text>
</comment>
<dbReference type="PANTHER" id="PTHR23316">
    <property type="entry name" value="IMPORTIN ALPHA"/>
    <property type="match status" value="1"/>
</dbReference>
<evidence type="ECO:0000256" key="1">
    <source>
        <dbReference type="ARBA" id="ARBA00010394"/>
    </source>
</evidence>
<keyword evidence="3" id="KW-0653">Protein transport</keyword>
<dbReference type="Proteomes" id="UP000253551">
    <property type="component" value="Unassembled WGS sequence"/>
</dbReference>
<proteinExistence type="inferred from homology"/>
<evidence type="ECO:0000256" key="3">
    <source>
        <dbReference type="ARBA" id="ARBA00022927"/>
    </source>
</evidence>
<accession>A0A367KX27</accession>
<dbReference type="InterPro" id="IPR000225">
    <property type="entry name" value="Armadillo"/>
</dbReference>
<evidence type="ECO:0000313" key="5">
    <source>
        <dbReference type="Proteomes" id="UP000253551"/>
    </source>
</evidence>
<dbReference type="AlphaFoldDB" id="A0A367KX27"/>
<reference evidence="4 5" key="1">
    <citation type="journal article" date="2018" name="G3 (Bethesda)">
        <title>Phylogenetic and Phylogenomic Definition of Rhizopus Species.</title>
        <authorList>
            <person name="Gryganskyi A.P."/>
            <person name="Golan J."/>
            <person name="Dolatabadi S."/>
            <person name="Mondo S."/>
            <person name="Robb S."/>
            <person name="Idnurm A."/>
            <person name="Muszewska A."/>
            <person name="Steczkiewicz K."/>
            <person name="Masonjones S."/>
            <person name="Liao H.L."/>
            <person name="Gajdeczka M.T."/>
            <person name="Anike F."/>
            <person name="Vuek A."/>
            <person name="Anishchenko I.M."/>
            <person name="Voigt K."/>
            <person name="de Hoog G.S."/>
            <person name="Smith M.E."/>
            <person name="Heitman J."/>
            <person name="Vilgalys R."/>
            <person name="Stajich J.E."/>
        </authorList>
    </citation>
    <scope>NUCLEOTIDE SEQUENCE [LARGE SCALE GENOMIC DNA]</scope>
    <source>
        <strain evidence="4 5">LSU 92-RS-03</strain>
    </source>
</reference>
<evidence type="ECO:0000313" key="4">
    <source>
        <dbReference type="EMBL" id="RCI06751.1"/>
    </source>
</evidence>
<dbReference type="OrthoDB" id="29145at2759"/>
<protein>
    <recommendedName>
        <fullName evidence="6">Importin subunit alpha</fullName>
    </recommendedName>
</protein>
<name>A0A367KX27_RHIST</name>
<organism evidence="4 5">
    <name type="scientific">Rhizopus stolonifer</name>
    <name type="common">Rhizopus nigricans</name>
    <dbReference type="NCBI Taxonomy" id="4846"/>
    <lineage>
        <taxon>Eukaryota</taxon>
        <taxon>Fungi</taxon>
        <taxon>Fungi incertae sedis</taxon>
        <taxon>Mucoromycota</taxon>
        <taxon>Mucoromycotina</taxon>
        <taxon>Mucoromycetes</taxon>
        <taxon>Mucorales</taxon>
        <taxon>Mucorineae</taxon>
        <taxon>Rhizopodaceae</taxon>
        <taxon>Rhizopus</taxon>
    </lineage>
</organism>
<dbReference type="STRING" id="4846.A0A367KX27"/>
<evidence type="ECO:0008006" key="6">
    <source>
        <dbReference type="Google" id="ProtNLM"/>
    </source>
</evidence>
<dbReference type="InterPro" id="IPR011989">
    <property type="entry name" value="ARM-like"/>
</dbReference>
<dbReference type="EMBL" id="PJQM01000094">
    <property type="protein sequence ID" value="RCI06751.1"/>
    <property type="molecule type" value="Genomic_DNA"/>
</dbReference>
<keyword evidence="5" id="KW-1185">Reference proteome</keyword>
<dbReference type="SMART" id="SM00185">
    <property type="entry name" value="ARM"/>
    <property type="match status" value="2"/>
</dbReference>
<evidence type="ECO:0000256" key="2">
    <source>
        <dbReference type="ARBA" id="ARBA00022448"/>
    </source>
</evidence>
<keyword evidence="2" id="KW-0813">Transport</keyword>